<dbReference type="EMBL" id="GBXM01029226">
    <property type="protein sequence ID" value="JAH79351.1"/>
    <property type="molecule type" value="Transcribed_RNA"/>
</dbReference>
<organism evidence="1">
    <name type="scientific">Anguilla anguilla</name>
    <name type="common">European freshwater eel</name>
    <name type="synonym">Muraena anguilla</name>
    <dbReference type="NCBI Taxonomy" id="7936"/>
    <lineage>
        <taxon>Eukaryota</taxon>
        <taxon>Metazoa</taxon>
        <taxon>Chordata</taxon>
        <taxon>Craniata</taxon>
        <taxon>Vertebrata</taxon>
        <taxon>Euteleostomi</taxon>
        <taxon>Actinopterygii</taxon>
        <taxon>Neopterygii</taxon>
        <taxon>Teleostei</taxon>
        <taxon>Anguilliformes</taxon>
        <taxon>Anguillidae</taxon>
        <taxon>Anguilla</taxon>
    </lineage>
</organism>
<accession>A0A0E9VMW2</accession>
<name>A0A0E9VMW2_ANGAN</name>
<reference evidence="1" key="2">
    <citation type="journal article" date="2015" name="Fish Shellfish Immunol.">
        <title>Early steps in the European eel (Anguilla anguilla)-Vibrio vulnificus interaction in the gills: Role of the RtxA13 toxin.</title>
        <authorList>
            <person name="Callol A."/>
            <person name="Pajuelo D."/>
            <person name="Ebbesson L."/>
            <person name="Teles M."/>
            <person name="MacKenzie S."/>
            <person name="Amaro C."/>
        </authorList>
    </citation>
    <scope>NUCLEOTIDE SEQUENCE</scope>
</reference>
<protein>
    <submittedName>
        <fullName evidence="1">Uncharacterized protein</fullName>
    </submittedName>
</protein>
<sequence>MSGEKGEGKYTANQLVTLVPSQI</sequence>
<evidence type="ECO:0000313" key="1">
    <source>
        <dbReference type="EMBL" id="JAH79351.1"/>
    </source>
</evidence>
<reference evidence="1" key="1">
    <citation type="submission" date="2014-11" db="EMBL/GenBank/DDBJ databases">
        <authorList>
            <person name="Amaro Gonzalez C."/>
        </authorList>
    </citation>
    <scope>NUCLEOTIDE SEQUENCE</scope>
</reference>
<proteinExistence type="predicted"/>
<dbReference type="AlphaFoldDB" id="A0A0E9VMW2"/>